<proteinExistence type="predicted"/>
<evidence type="ECO:0000313" key="12">
    <source>
        <dbReference type="Proteomes" id="UP000593566"/>
    </source>
</evidence>
<dbReference type="GO" id="GO:0170057">
    <property type="term" value="F:RNA ligase (GTP) activity"/>
    <property type="evidence" value="ECO:0007669"/>
    <property type="project" value="UniProtKB-EC"/>
</dbReference>
<reference evidence="11 12" key="1">
    <citation type="journal article" date="2020" name="Genomics">
        <title>Complete, high-quality genomes from long-read metagenomic sequencing of two wolf lichen thalli reveals enigmatic genome architecture.</title>
        <authorList>
            <person name="McKenzie S.K."/>
            <person name="Walston R.F."/>
            <person name="Allen J.L."/>
        </authorList>
    </citation>
    <scope>NUCLEOTIDE SEQUENCE [LARGE SCALE GENOMIC DNA]</scope>
    <source>
        <strain evidence="11">WasteWater1</strain>
    </source>
</reference>
<dbReference type="Proteomes" id="UP000593566">
    <property type="component" value="Unassembled WGS sequence"/>
</dbReference>
<dbReference type="Pfam" id="PF01139">
    <property type="entry name" value="RtcB"/>
    <property type="match status" value="1"/>
</dbReference>
<keyword evidence="12" id="KW-1185">Reference proteome</keyword>
<protein>
    <recommendedName>
        <fullName evidence="1">3'-phosphate/5'-hydroxy nucleic acid ligase</fullName>
        <ecNumber evidence="1">6.5.1.8</ecNumber>
    </recommendedName>
</protein>
<dbReference type="GO" id="GO:0006396">
    <property type="term" value="P:RNA processing"/>
    <property type="evidence" value="ECO:0007669"/>
    <property type="project" value="InterPro"/>
</dbReference>
<dbReference type="GeneID" id="59331208"/>
<evidence type="ECO:0000256" key="3">
    <source>
        <dbReference type="ARBA" id="ARBA00022723"/>
    </source>
</evidence>
<keyword evidence="3 9" id="KW-0479">Metal-binding</keyword>
<feature type="binding site" evidence="8">
    <location>
        <begin position="145"/>
        <end position="149"/>
    </location>
    <ligand>
        <name>GMP</name>
        <dbReference type="ChEBI" id="CHEBI:58115"/>
    </ligand>
</feature>
<evidence type="ECO:0000256" key="9">
    <source>
        <dbReference type="PIRSR" id="PIRSR601233-3"/>
    </source>
</evidence>
<keyword evidence="5 8" id="KW-0342">GTP-binding</keyword>
<keyword evidence="4 8" id="KW-0547">Nucleotide-binding</keyword>
<dbReference type="InterPro" id="IPR001233">
    <property type="entry name" value="RtcB"/>
</dbReference>
<evidence type="ECO:0000313" key="11">
    <source>
        <dbReference type="EMBL" id="KAF6221115.1"/>
    </source>
</evidence>
<comment type="cofactor">
    <cofactor evidence="9">
        <name>Mn(2+)</name>
        <dbReference type="ChEBI" id="CHEBI:29035"/>
    </cofactor>
    <text evidence="9">Binds 2 manganese ions per subunit.</text>
</comment>
<sequence length="400" mass="43988">MPTTRVTLASNSNQSQKTPLLIPDSASLDPNASPSCYSLVIKTAQSKLRLRKAQRVFVHGGQELTRQKDWEHLLEDDVVLLVSVGEESQVEGDKGRKIAENLRGLEGVWRTQKARETWLGHAEVTASYSAGEEWDAALGTIGAGNHFAELQVVEDSVMCKPTSATEASQHELHESDTHISASDIRAARLAVQARKVVDIYHNNVQVTTTWPPSLKPDENNGEFSSRLADLWIEAPQKYYIHRKGAAPTHDPLTYIPLSILPLPGSRATPTLILHPTFSATNAHGKTNALSLAHGAGRALSRAKAASYIAEKYAGKTEDLLRGDFVKADKRGNKLFGGDNAGGRNVHGACWVVCEEKQLVWEEAPEAYKDLWDVGEDLLKKGCAERLGWCRGRVSYKVRKE</sequence>
<dbReference type="PANTHER" id="PTHR11118:SF1">
    <property type="entry name" value="RNA-SPLICING LIGASE RTCB HOMOLOG"/>
    <property type="match status" value="1"/>
</dbReference>
<evidence type="ECO:0000256" key="8">
    <source>
        <dbReference type="PIRSR" id="PIRSR601233-2"/>
    </source>
</evidence>
<accession>A0A8H6CCM3</accession>
<evidence type="ECO:0000256" key="7">
    <source>
        <dbReference type="ARBA" id="ARBA00047746"/>
    </source>
</evidence>
<dbReference type="EMBL" id="JACCJB010000015">
    <property type="protein sequence ID" value="KAF6221115.1"/>
    <property type="molecule type" value="Genomic_DNA"/>
</dbReference>
<keyword evidence="2" id="KW-0436">Ligase</keyword>
<organism evidence="11 12">
    <name type="scientific">Letharia lupina</name>
    <dbReference type="NCBI Taxonomy" id="560253"/>
    <lineage>
        <taxon>Eukaryota</taxon>
        <taxon>Fungi</taxon>
        <taxon>Dikarya</taxon>
        <taxon>Ascomycota</taxon>
        <taxon>Pezizomycotina</taxon>
        <taxon>Lecanoromycetes</taxon>
        <taxon>OSLEUM clade</taxon>
        <taxon>Lecanoromycetidae</taxon>
        <taxon>Lecanorales</taxon>
        <taxon>Lecanorineae</taxon>
        <taxon>Parmeliaceae</taxon>
        <taxon>Letharia</taxon>
    </lineage>
</organism>
<evidence type="ECO:0000256" key="5">
    <source>
        <dbReference type="ARBA" id="ARBA00023134"/>
    </source>
</evidence>
<comment type="catalytic activity">
    <reaction evidence="7">
        <text>a 3'-end 3'-phospho-ribonucleotide-RNA + a 5'-end dephospho-ribonucleoside-RNA + GTP = a ribonucleotidyl-ribonucleotide-RNA + GMP + diphosphate</text>
        <dbReference type="Rhea" id="RHEA:68076"/>
        <dbReference type="Rhea" id="RHEA-COMP:10463"/>
        <dbReference type="Rhea" id="RHEA-COMP:13936"/>
        <dbReference type="Rhea" id="RHEA-COMP:17355"/>
        <dbReference type="ChEBI" id="CHEBI:33019"/>
        <dbReference type="ChEBI" id="CHEBI:37565"/>
        <dbReference type="ChEBI" id="CHEBI:58115"/>
        <dbReference type="ChEBI" id="CHEBI:83062"/>
        <dbReference type="ChEBI" id="CHEBI:138284"/>
        <dbReference type="ChEBI" id="CHEBI:173118"/>
        <dbReference type="EC" id="6.5.1.8"/>
    </reaction>
</comment>
<comment type="caution">
    <text evidence="11">The sequence shown here is derived from an EMBL/GenBank/DDBJ whole genome shotgun (WGS) entry which is preliminary data.</text>
</comment>
<feature type="binding site" evidence="9">
    <location>
        <position position="146"/>
    </location>
    <ligand>
        <name>Mn(2+)</name>
        <dbReference type="ChEBI" id="CHEBI:29035"/>
        <label>1</label>
    </ligand>
</feature>
<dbReference type="InterPro" id="IPR036025">
    <property type="entry name" value="RtcB-like_sf"/>
</dbReference>
<keyword evidence="6 9" id="KW-0464">Manganese</keyword>
<dbReference type="RefSeq" id="XP_037150550.1">
    <property type="nucleotide sequence ID" value="XM_037293721.1"/>
</dbReference>
<dbReference type="Gene3D" id="3.90.1860.10">
    <property type="entry name" value="tRNA-splicing ligase RtcB"/>
    <property type="match status" value="2"/>
</dbReference>
<feature type="compositionally biased region" description="Polar residues" evidence="10">
    <location>
        <begin position="1"/>
        <end position="18"/>
    </location>
</feature>
<evidence type="ECO:0000256" key="1">
    <source>
        <dbReference type="ARBA" id="ARBA00012726"/>
    </source>
</evidence>
<dbReference type="GO" id="GO:0046872">
    <property type="term" value="F:metal ion binding"/>
    <property type="evidence" value="ECO:0007669"/>
    <property type="project" value="UniProtKB-KW"/>
</dbReference>
<dbReference type="AlphaFoldDB" id="A0A8H6CCM3"/>
<feature type="region of interest" description="Disordered" evidence="10">
    <location>
        <begin position="1"/>
        <end position="21"/>
    </location>
</feature>
<name>A0A8H6CCM3_9LECA</name>
<evidence type="ECO:0000256" key="4">
    <source>
        <dbReference type="ARBA" id="ARBA00022741"/>
    </source>
</evidence>
<dbReference type="PANTHER" id="PTHR11118">
    <property type="entry name" value="RNA-SPLICING LIGASE RTCB HOMOLOG"/>
    <property type="match status" value="1"/>
</dbReference>
<dbReference type="GO" id="GO:0005525">
    <property type="term" value="F:GTP binding"/>
    <property type="evidence" value="ECO:0007669"/>
    <property type="project" value="UniProtKB-KW"/>
</dbReference>
<evidence type="ECO:0000256" key="2">
    <source>
        <dbReference type="ARBA" id="ARBA00022598"/>
    </source>
</evidence>
<evidence type="ECO:0000256" key="10">
    <source>
        <dbReference type="SAM" id="MobiDB-lite"/>
    </source>
</evidence>
<gene>
    <name evidence="11" type="ORF">HO133_002796</name>
</gene>
<evidence type="ECO:0000256" key="6">
    <source>
        <dbReference type="ARBA" id="ARBA00023211"/>
    </source>
</evidence>
<dbReference type="SUPFAM" id="SSF103365">
    <property type="entry name" value="Hypothetical protein PH1602"/>
    <property type="match status" value="1"/>
</dbReference>
<dbReference type="GO" id="GO:0003972">
    <property type="term" value="F:RNA ligase (ATP) activity"/>
    <property type="evidence" value="ECO:0007669"/>
    <property type="project" value="TreeGrafter"/>
</dbReference>
<dbReference type="EC" id="6.5.1.8" evidence="1"/>